<feature type="transmembrane region" description="Helical" evidence="8">
    <location>
        <begin position="103"/>
        <end position="122"/>
    </location>
</feature>
<feature type="transmembrane region" description="Helical" evidence="8">
    <location>
        <begin position="293"/>
        <end position="310"/>
    </location>
</feature>
<evidence type="ECO:0000256" key="4">
    <source>
        <dbReference type="ARBA" id="ARBA00022692"/>
    </source>
</evidence>
<feature type="transmembrane region" description="Helical" evidence="8">
    <location>
        <begin position="322"/>
        <end position="338"/>
    </location>
</feature>
<feature type="transmembrane region" description="Helical" evidence="8">
    <location>
        <begin position="416"/>
        <end position="434"/>
    </location>
</feature>
<dbReference type="GO" id="GO:0005886">
    <property type="term" value="C:plasma membrane"/>
    <property type="evidence" value="ECO:0007669"/>
    <property type="project" value="UniProtKB-SubCell"/>
</dbReference>
<proteinExistence type="predicted"/>
<evidence type="ECO:0000256" key="5">
    <source>
        <dbReference type="ARBA" id="ARBA00022847"/>
    </source>
</evidence>
<keyword evidence="2" id="KW-0813">Transport</keyword>
<comment type="subcellular location">
    <subcellularLocation>
        <location evidence="1">Cell membrane</location>
        <topology evidence="1">Multi-pass membrane protein</topology>
    </subcellularLocation>
</comment>
<comment type="caution">
    <text evidence="10">The sequence shown here is derived from an EMBL/GenBank/DDBJ whole genome shotgun (WGS) entry which is preliminary data.</text>
</comment>
<dbReference type="InterPro" id="IPR020846">
    <property type="entry name" value="MFS_dom"/>
</dbReference>
<reference evidence="10 11" key="1">
    <citation type="journal article" date="2020" name="Int. J. Syst. Evol. Microbiol.">
        <title>Paraburkholderia madseniana sp. nov., a phenolic acid-degrading bacterium isolated from acidic forest soil.</title>
        <authorList>
            <person name="Wilhelm R.C."/>
            <person name="Murphy S.J.L."/>
            <person name="Feriancek N.M."/>
            <person name="Karasz D.C."/>
            <person name="DeRito C.M."/>
            <person name="Newman J.D."/>
            <person name="Buckley D.H."/>
        </authorList>
    </citation>
    <scope>NUCLEOTIDE SEQUENCE [LARGE SCALE GENOMIC DNA]</scope>
    <source>
        <strain evidence="10 11">RP11</strain>
    </source>
</reference>
<keyword evidence="4 8" id="KW-0812">Transmembrane</keyword>
<dbReference type="Gene3D" id="1.20.1250.20">
    <property type="entry name" value="MFS general substrate transporter like domains"/>
    <property type="match status" value="1"/>
</dbReference>
<evidence type="ECO:0000256" key="2">
    <source>
        <dbReference type="ARBA" id="ARBA00022448"/>
    </source>
</evidence>
<accession>A0A6N6W1X8</accession>
<dbReference type="Proteomes" id="UP000463700">
    <property type="component" value="Unassembled WGS sequence"/>
</dbReference>
<dbReference type="RefSeq" id="WP_154566690.1">
    <property type="nucleotide sequence ID" value="NZ_VOSW01000116.1"/>
</dbReference>
<evidence type="ECO:0000256" key="3">
    <source>
        <dbReference type="ARBA" id="ARBA00022475"/>
    </source>
</evidence>
<dbReference type="PROSITE" id="PS50850">
    <property type="entry name" value="MFS"/>
    <property type="match status" value="1"/>
</dbReference>
<dbReference type="Pfam" id="PF00083">
    <property type="entry name" value="Sugar_tr"/>
    <property type="match status" value="1"/>
</dbReference>
<dbReference type="InterPro" id="IPR051084">
    <property type="entry name" value="H+-coupled_symporters"/>
</dbReference>
<sequence length="443" mass="48857">MARIPDHVLQQGPAIAGSEAEEKRAEAVRLRSLIGALMGNLIEWYDFLAYSVFSIYFASSFFPSENATVQLMNTAAIAAVGYVARPLGSWLIGFYADRLGRKLALTWSVAGMCFGSLIVAVAPGYQTIGVFAPALLIAARLLQGLSMGGEYGTSATYLSEVAPANRRGFYLGFLQVSVVAGQLLALGLMLLMQRLLFTADQIERWGWRIPFVIGGLLALFAMYMRRHVSETQAFQHGRRESSPPVVRQLIQHWRNILLAIGITVGGTVAFYTYTVYMQKFLVNSAGLSKQTSTLITTGALLLYLPLQPLFGLASDLIGRRPVLIFFGLSCTLFPVPLFEALSRTKSTVTMFMLCFAGLLMLSGFTSIHMLVKTELFPARIRALAVGLPYALTTAVLGGTTEFVALRFKASGHESYFFWYVTIWAAISLLVYLRMPETNVRRRQ</sequence>
<evidence type="ECO:0000313" key="11">
    <source>
        <dbReference type="Proteomes" id="UP000463700"/>
    </source>
</evidence>
<evidence type="ECO:0000256" key="1">
    <source>
        <dbReference type="ARBA" id="ARBA00004651"/>
    </source>
</evidence>
<dbReference type="SUPFAM" id="SSF103473">
    <property type="entry name" value="MFS general substrate transporter"/>
    <property type="match status" value="1"/>
</dbReference>
<feature type="transmembrane region" description="Helical" evidence="8">
    <location>
        <begin position="383"/>
        <end position="404"/>
    </location>
</feature>
<keyword evidence="3" id="KW-1003">Cell membrane</keyword>
<keyword evidence="6 8" id="KW-1133">Transmembrane helix</keyword>
<feature type="transmembrane region" description="Helical" evidence="8">
    <location>
        <begin position="128"/>
        <end position="148"/>
    </location>
</feature>
<dbReference type="InterPro" id="IPR005829">
    <property type="entry name" value="Sugar_transporter_CS"/>
</dbReference>
<dbReference type="FunFam" id="1.20.1250.20:FF:000001">
    <property type="entry name" value="Dicarboxylate MFS transporter"/>
    <property type="match status" value="1"/>
</dbReference>
<dbReference type="PANTHER" id="PTHR43528:SF5">
    <property type="entry name" value="PROLINE_BETAINE TRANSPORTER"/>
    <property type="match status" value="1"/>
</dbReference>
<feature type="transmembrane region" description="Helical" evidence="8">
    <location>
        <begin position="350"/>
        <end position="371"/>
    </location>
</feature>
<feature type="transmembrane region" description="Helical" evidence="8">
    <location>
        <begin position="76"/>
        <end position="96"/>
    </location>
</feature>
<name>A0A6N6W1X8_9BURK</name>
<keyword evidence="7 8" id="KW-0472">Membrane</keyword>
<feature type="transmembrane region" description="Helical" evidence="8">
    <location>
        <begin position="205"/>
        <end position="224"/>
    </location>
</feature>
<protein>
    <submittedName>
        <fullName evidence="10">MFS transporter</fullName>
    </submittedName>
</protein>
<feature type="domain" description="Major facilitator superfamily (MFS) profile" evidence="9">
    <location>
        <begin position="32"/>
        <end position="438"/>
    </location>
</feature>
<dbReference type="GO" id="GO:0015293">
    <property type="term" value="F:symporter activity"/>
    <property type="evidence" value="ECO:0007669"/>
    <property type="project" value="UniProtKB-KW"/>
</dbReference>
<feature type="transmembrane region" description="Helical" evidence="8">
    <location>
        <begin position="33"/>
        <end position="56"/>
    </location>
</feature>
<dbReference type="InterPro" id="IPR036259">
    <property type="entry name" value="MFS_trans_sf"/>
</dbReference>
<evidence type="ECO:0000259" key="9">
    <source>
        <dbReference type="PROSITE" id="PS50850"/>
    </source>
</evidence>
<organism evidence="10 11">
    <name type="scientific">Paraburkholderia madseniana</name>
    <dbReference type="NCBI Taxonomy" id="2599607"/>
    <lineage>
        <taxon>Bacteria</taxon>
        <taxon>Pseudomonadati</taxon>
        <taxon>Pseudomonadota</taxon>
        <taxon>Betaproteobacteria</taxon>
        <taxon>Burkholderiales</taxon>
        <taxon>Burkholderiaceae</taxon>
        <taxon>Paraburkholderia</taxon>
    </lineage>
</organism>
<evidence type="ECO:0000256" key="6">
    <source>
        <dbReference type="ARBA" id="ARBA00022989"/>
    </source>
</evidence>
<dbReference type="PANTHER" id="PTHR43528">
    <property type="entry name" value="ALPHA-KETOGLUTARATE PERMEASE"/>
    <property type="match status" value="1"/>
</dbReference>
<evidence type="ECO:0000256" key="8">
    <source>
        <dbReference type="SAM" id="Phobius"/>
    </source>
</evidence>
<dbReference type="InterPro" id="IPR005828">
    <property type="entry name" value="MFS_sugar_transport-like"/>
</dbReference>
<feature type="transmembrane region" description="Helical" evidence="8">
    <location>
        <begin position="256"/>
        <end position="273"/>
    </location>
</feature>
<feature type="transmembrane region" description="Helical" evidence="8">
    <location>
        <begin position="169"/>
        <end position="193"/>
    </location>
</feature>
<dbReference type="OrthoDB" id="6766492at2"/>
<dbReference type="PROSITE" id="PS00216">
    <property type="entry name" value="SUGAR_TRANSPORT_1"/>
    <property type="match status" value="1"/>
</dbReference>
<evidence type="ECO:0000313" key="10">
    <source>
        <dbReference type="EMBL" id="KAE8754657.1"/>
    </source>
</evidence>
<keyword evidence="5" id="KW-0769">Symport</keyword>
<evidence type="ECO:0000256" key="7">
    <source>
        <dbReference type="ARBA" id="ARBA00023136"/>
    </source>
</evidence>
<dbReference type="PROSITE" id="PS00217">
    <property type="entry name" value="SUGAR_TRANSPORT_2"/>
    <property type="match status" value="1"/>
</dbReference>
<dbReference type="AlphaFoldDB" id="A0A6N6W1X8"/>
<gene>
    <name evidence="10" type="ORF">FSO04_38480</name>
</gene>
<dbReference type="EMBL" id="VOSW01000116">
    <property type="protein sequence ID" value="KAE8754657.1"/>
    <property type="molecule type" value="Genomic_DNA"/>
</dbReference>